<evidence type="ECO:0000256" key="13">
    <source>
        <dbReference type="SAM" id="MobiDB-lite"/>
    </source>
</evidence>
<dbReference type="Pfam" id="PF03747">
    <property type="entry name" value="ADP_ribosyl_GH"/>
    <property type="match status" value="1"/>
</dbReference>
<evidence type="ECO:0000256" key="6">
    <source>
        <dbReference type="ARBA" id="ARBA00042471"/>
    </source>
</evidence>
<evidence type="ECO:0000256" key="10">
    <source>
        <dbReference type="ARBA" id="ARBA00043193"/>
    </source>
</evidence>
<gene>
    <name evidence="14" type="ORF">NLJ89_g2671</name>
</gene>
<dbReference type="AlphaFoldDB" id="A0A9W8K654"/>
<evidence type="ECO:0000256" key="8">
    <source>
        <dbReference type="ARBA" id="ARBA00042850"/>
    </source>
</evidence>
<dbReference type="OrthoDB" id="2021138at2759"/>
<evidence type="ECO:0000256" key="12">
    <source>
        <dbReference type="PIRSR" id="PIRSR605502-1"/>
    </source>
</evidence>
<organism evidence="14 15">
    <name type="scientific">Agrocybe chaxingu</name>
    <dbReference type="NCBI Taxonomy" id="84603"/>
    <lineage>
        <taxon>Eukaryota</taxon>
        <taxon>Fungi</taxon>
        <taxon>Dikarya</taxon>
        <taxon>Basidiomycota</taxon>
        <taxon>Agaricomycotina</taxon>
        <taxon>Agaricomycetes</taxon>
        <taxon>Agaricomycetidae</taxon>
        <taxon>Agaricales</taxon>
        <taxon>Agaricineae</taxon>
        <taxon>Strophariaceae</taxon>
        <taxon>Agrocybe</taxon>
    </lineage>
</organism>
<evidence type="ECO:0000256" key="11">
    <source>
        <dbReference type="ARBA" id="ARBA00049015"/>
    </source>
</evidence>
<dbReference type="PANTHER" id="PTHR16222:SF24">
    <property type="entry name" value="ADP-RIBOSYLHYDROLASE ARH3"/>
    <property type="match status" value="1"/>
</dbReference>
<dbReference type="GO" id="GO:0004649">
    <property type="term" value="F:poly(ADP-ribose) glycohydrolase activity"/>
    <property type="evidence" value="ECO:0007669"/>
    <property type="project" value="UniProtKB-EC"/>
</dbReference>
<dbReference type="Proteomes" id="UP001148786">
    <property type="component" value="Unassembled WGS sequence"/>
</dbReference>
<keyword evidence="12" id="KW-0479">Metal-binding</keyword>
<feature type="binding site" evidence="12">
    <location>
        <position position="100"/>
    </location>
    <ligand>
        <name>Mg(2+)</name>
        <dbReference type="ChEBI" id="CHEBI:18420"/>
        <label>1</label>
    </ligand>
</feature>
<evidence type="ECO:0000256" key="1">
    <source>
        <dbReference type="ARBA" id="ARBA00010702"/>
    </source>
</evidence>
<dbReference type="InterPro" id="IPR050792">
    <property type="entry name" value="ADP-ribosylglycohydrolase"/>
</dbReference>
<keyword evidence="12" id="KW-0460">Magnesium</keyword>
<comment type="caution">
    <text evidence="14">The sequence shown here is derived from an EMBL/GenBank/DDBJ whole genome shotgun (WGS) entry which is preliminary data.</text>
</comment>
<reference evidence="14" key="1">
    <citation type="submission" date="2022-07" db="EMBL/GenBank/DDBJ databases">
        <title>Genome Sequence of Agrocybe chaxingu.</title>
        <authorList>
            <person name="Buettner E."/>
        </authorList>
    </citation>
    <scope>NUCLEOTIDE SEQUENCE</scope>
    <source>
        <strain evidence="14">MP-N11</strain>
    </source>
</reference>
<keyword evidence="3" id="KW-0378">Hydrolase</keyword>
<protein>
    <recommendedName>
        <fullName evidence="4">ADP-ribosylhydrolase ARH3</fullName>
        <ecNumber evidence="2">3.2.1.143</ecNumber>
    </recommendedName>
    <alternativeName>
        <fullName evidence="5">ADP-ribose glycohydrolase ARH3</fullName>
    </alternativeName>
    <alternativeName>
        <fullName evidence="6">ADP-ribosylhydrolase 3</fullName>
    </alternativeName>
    <alternativeName>
        <fullName evidence="9">O-acetyl-ADP-ribose deacetylase ARH3</fullName>
    </alternativeName>
    <alternativeName>
        <fullName evidence="10">Poly(ADP-ribose) glycohydrolase ARH3</fullName>
    </alternativeName>
    <alternativeName>
        <fullName evidence="8">[Protein ADP-ribosylarginine] hydrolase-like protein 2</fullName>
    </alternativeName>
    <alternativeName>
        <fullName evidence="7">[Protein ADP-ribosylserine] hydrolase</fullName>
    </alternativeName>
</protein>
<evidence type="ECO:0000256" key="7">
    <source>
        <dbReference type="ARBA" id="ARBA00042722"/>
    </source>
</evidence>
<evidence type="ECO:0000313" key="14">
    <source>
        <dbReference type="EMBL" id="KAJ3513931.1"/>
    </source>
</evidence>
<dbReference type="EC" id="3.2.1.143" evidence="2"/>
<dbReference type="GO" id="GO:0046872">
    <property type="term" value="F:metal ion binding"/>
    <property type="evidence" value="ECO:0007669"/>
    <property type="project" value="UniProtKB-KW"/>
</dbReference>
<dbReference type="Gene3D" id="1.10.4080.10">
    <property type="entry name" value="ADP-ribosylation/Crystallin J1"/>
    <property type="match status" value="1"/>
</dbReference>
<proteinExistence type="inferred from homology"/>
<feature type="compositionally biased region" description="Low complexity" evidence="13">
    <location>
        <begin position="20"/>
        <end position="30"/>
    </location>
</feature>
<feature type="binding site" evidence="12">
    <location>
        <position position="375"/>
    </location>
    <ligand>
        <name>Mg(2+)</name>
        <dbReference type="ChEBI" id="CHEBI:18420"/>
        <label>1</label>
    </ligand>
</feature>
<evidence type="ECO:0000313" key="15">
    <source>
        <dbReference type="Proteomes" id="UP001148786"/>
    </source>
</evidence>
<feature type="binding site" evidence="12">
    <location>
        <position position="98"/>
    </location>
    <ligand>
        <name>Mg(2+)</name>
        <dbReference type="ChEBI" id="CHEBI:18420"/>
        <label>1</label>
    </ligand>
</feature>
<keyword evidence="15" id="KW-1185">Reference proteome</keyword>
<name>A0A9W8K654_9AGAR</name>
<evidence type="ECO:0000256" key="3">
    <source>
        <dbReference type="ARBA" id="ARBA00022801"/>
    </source>
</evidence>
<dbReference type="SUPFAM" id="SSF101478">
    <property type="entry name" value="ADP-ribosylglycohydrolase"/>
    <property type="match status" value="1"/>
</dbReference>
<feature type="binding site" evidence="12">
    <location>
        <position position="99"/>
    </location>
    <ligand>
        <name>Mg(2+)</name>
        <dbReference type="ChEBI" id="CHEBI:18420"/>
        <label>1</label>
    </ligand>
</feature>
<accession>A0A9W8K654</accession>
<feature type="binding site" evidence="12">
    <location>
        <position position="374"/>
    </location>
    <ligand>
        <name>Mg(2+)</name>
        <dbReference type="ChEBI" id="CHEBI:18420"/>
        <label>1</label>
    </ligand>
</feature>
<evidence type="ECO:0000256" key="2">
    <source>
        <dbReference type="ARBA" id="ARBA00012255"/>
    </source>
</evidence>
<feature type="binding site" evidence="12">
    <location>
        <position position="372"/>
    </location>
    <ligand>
        <name>Mg(2+)</name>
        <dbReference type="ChEBI" id="CHEBI:18420"/>
        <label>1</label>
    </ligand>
</feature>
<dbReference type="EMBL" id="JANKHO010000171">
    <property type="protein sequence ID" value="KAJ3513931.1"/>
    <property type="molecule type" value="Genomic_DNA"/>
</dbReference>
<evidence type="ECO:0000256" key="9">
    <source>
        <dbReference type="ARBA" id="ARBA00043187"/>
    </source>
</evidence>
<sequence>MPPFWSSKKSKKLEVDTTHSHSGGSISKSPSPAPEASGLRSQFPTYAPSATKIRLSVLATALVDALGAPPEFHKRFEYPFVTSMLPNGNFNLPPGVWTDDTSMMLCLANSISTFKETAESPYTGGFDEVHQLQFYNRWHKEGYLSAVGRCFDIGNTVKRALQIFGQYSNPEEALLRIRSDLGGESSSGNGSLMRIIPIGLVYWRDESQAKSYARRSSQATHPSIMCIEACEMWTGLISLIMEEVNDPRPASERDPSTQFSKLNLLEYISNFPFTDNKLHEALTLPFGVPLRPEGRAEREQWYWRHHPLLRLIQETQLPANIKEPRFPYAIPPVERLPSSGYVLHTAVAALYCFFATRTFEEGALMAVNLGDDADTVGAVYAGLAACWYAGEEGKAEEVFWTKRVREWRKALMKRELVERVAENLVAWEQKQEDM</sequence>
<feature type="region of interest" description="Disordered" evidence="13">
    <location>
        <begin position="1"/>
        <end position="41"/>
    </location>
</feature>
<evidence type="ECO:0000256" key="5">
    <source>
        <dbReference type="ARBA" id="ARBA00042398"/>
    </source>
</evidence>
<comment type="cofactor">
    <cofactor evidence="12">
        <name>Mg(2+)</name>
        <dbReference type="ChEBI" id="CHEBI:18420"/>
    </cofactor>
    <text evidence="12">Binds 2 magnesium ions per subunit.</text>
</comment>
<dbReference type="InterPro" id="IPR005502">
    <property type="entry name" value="Ribosyl_crysJ1"/>
</dbReference>
<dbReference type="PANTHER" id="PTHR16222">
    <property type="entry name" value="ADP-RIBOSYLGLYCOHYDROLASE"/>
    <property type="match status" value="1"/>
</dbReference>
<evidence type="ECO:0000256" key="4">
    <source>
        <dbReference type="ARBA" id="ARBA00041057"/>
    </source>
</evidence>
<comment type="catalytic activity">
    <reaction evidence="11">
        <text>alpha-NAD(+) + H2O = ADP-D-ribose + nicotinamide + H(+)</text>
        <dbReference type="Rhea" id="RHEA:68792"/>
        <dbReference type="ChEBI" id="CHEBI:15377"/>
        <dbReference type="ChEBI" id="CHEBI:15378"/>
        <dbReference type="ChEBI" id="CHEBI:17154"/>
        <dbReference type="ChEBI" id="CHEBI:57967"/>
        <dbReference type="ChEBI" id="CHEBI:77017"/>
    </reaction>
</comment>
<comment type="similarity">
    <text evidence="1">Belongs to the ADP-ribosylglycohydrolase family.</text>
</comment>
<dbReference type="InterPro" id="IPR036705">
    <property type="entry name" value="Ribosyl_crysJ1_sf"/>
</dbReference>